<dbReference type="EMBL" id="BART01001348">
    <property type="protein sequence ID" value="GAG67234.1"/>
    <property type="molecule type" value="Genomic_DNA"/>
</dbReference>
<dbReference type="Pfam" id="PF17757">
    <property type="entry name" value="UvrB_inter"/>
    <property type="match status" value="1"/>
</dbReference>
<name>X0ZD76_9ZZZZ</name>
<comment type="caution">
    <text evidence="4">The sequence shown here is derived from an EMBL/GenBank/DDBJ whole genome shotgun (WGS) entry which is preliminary data.</text>
</comment>
<organism evidence="4">
    <name type="scientific">marine sediment metagenome</name>
    <dbReference type="NCBI Taxonomy" id="412755"/>
    <lineage>
        <taxon>unclassified sequences</taxon>
        <taxon>metagenomes</taxon>
        <taxon>ecological metagenomes</taxon>
    </lineage>
</organism>
<evidence type="ECO:0000313" key="4">
    <source>
        <dbReference type="EMBL" id="GAG67234.1"/>
    </source>
</evidence>
<feature type="non-terminal residue" evidence="4">
    <location>
        <position position="1"/>
    </location>
</feature>
<dbReference type="GO" id="GO:0005524">
    <property type="term" value="F:ATP binding"/>
    <property type="evidence" value="ECO:0007669"/>
    <property type="project" value="UniProtKB-KW"/>
</dbReference>
<dbReference type="Gene3D" id="3.30.2060.10">
    <property type="entry name" value="Penicillin-binding protein 1b domain"/>
    <property type="match status" value="1"/>
</dbReference>
<dbReference type="InterPro" id="IPR041471">
    <property type="entry name" value="UvrB_inter"/>
</dbReference>
<proteinExistence type="predicted"/>
<evidence type="ECO:0000256" key="2">
    <source>
        <dbReference type="ARBA" id="ARBA00022840"/>
    </source>
</evidence>
<dbReference type="InterPro" id="IPR027417">
    <property type="entry name" value="P-loop_NTPase"/>
</dbReference>
<reference evidence="4" key="1">
    <citation type="journal article" date="2014" name="Front. Microbiol.">
        <title>High frequency of phylogenetically diverse reductive dehalogenase-homologous genes in deep subseafloor sedimentary metagenomes.</title>
        <authorList>
            <person name="Kawai M."/>
            <person name="Futagami T."/>
            <person name="Toyoda A."/>
            <person name="Takaki Y."/>
            <person name="Nishi S."/>
            <person name="Hori S."/>
            <person name="Arai W."/>
            <person name="Tsubouchi T."/>
            <person name="Morono Y."/>
            <person name="Uchiyama I."/>
            <person name="Ito T."/>
            <person name="Fujiyama A."/>
            <person name="Inagaki F."/>
            <person name="Takami H."/>
        </authorList>
    </citation>
    <scope>NUCLEOTIDE SEQUENCE</scope>
    <source>
        <strain evidence="4">Expedition CK06-06</strain>
    </source>
</reference>
<protein>
    <recommendedName>
        <fullName evidence="3">UvrB interaction domain-containing protein</fullName>
    </recommendedName>
</protein>
<evidence type="ECO:0000256" key="1">
    <source>
        <dbReference type="ARBA" id="ARBA00022741"/>
    </source>
</evidence>
<keyword evidence="1" id="KW-0547">Nucleotide-binding</keyword>
<keyword evidence="2" id="KW-0067">ATP-binding</keyword>
<feature type="domain" description="UvrB interaction" evidence="3">
    <location>
        <begin position="6"/>
        <end position="45"/>
    </location>
</feature>
<accession>X0ZD76</accession>
<dbReference type="AlphaFoldDB" id="X0ZD76"/>
<sequence>IYDIAGENPARIDFFGDEAEKIYFYDISSQKLIKKLDKISIFPNTNPWKIKEIDSVKPPEKMISFIDLLRKSIPKLAVIFCDPIEIYLKIRSDIDILHKVFDRDKDILATASKEIADSYLVKKDFLEKEDFYLKLNIVSTKEQATSKSEFNLQRITRQKKGFGNSIVFIRNIKKDLKSDRKVIISLVEVKEERR</sequence>
<gene>
    <name evidence="4" type="ORF">S01H4_04867</name>
</gene>
<evidence type="ECO:0000259" key="3">
    <source>
        <dbReference type="Pfam" id="PF17757"/>
    </source>
</evidence>
<dbReference type="SUPFAM" id="SSF52540">
    <property type="entry name" value="P-loop containing nucleoside triphosphate hydrolases"/>
    <property type="match status" value="1"/>
</dbReference>